<dbReference type="Pfam" id="PF12710">
    <property type="entry name" value="HAD"/>
    <property type="match status" value="1"/>
</dbReference>
<accession>A0A9P6NNN3</accession>
<proteinExistence type="predicted"/>
<organism evidence="1 2">
    <name type="scientific">Cronartium quercuum f. sp. fusiforme G11</name>
    <dbReference type="NCBI Taxonomy" id="708437"/>
    <lineage>
        <taxon>Eukaryota</taxon>
        <taxon>Fungi</taxon>
        <taxon>Dikarya</taxon>
        <taxon>Basidiomycota</taxon>
        <taxon>Pucciniomycotina</taxon>
        <taxon>Pucciniomycetes</taxon>
        <taxon>Pucciniales</taxon>
        <taxon>Coleosporiaceae</taxon>
        <taxon>Cronartium</taxon>
    </lineage>
</organism>
<keyword evidence="2" id="KW-1185">Reference proteome</keyword>
<evidence type="ECO:0000313" key="2">
    <source>
        <dbReference type="Proteomes" id="UP000886653"/>
    </source>
</evidence>
<gene>
    <name evidence="1" type="ORF">CROQUDRAFT_131609</name>
</gene>
<dbReference type="AlphaFoldDB" id="A0A9P6NNN3"/>
<protein>
    <submittedName>
        <fullName evidence="1">Uncharacterized protein</fullName>
    </submittedName>
</protein>
<dbReference type="PANTHER" id="PTHR28181:SF2">
    <property type="entry name" value="PHOSPHORIC MONOESTER HYDROLASE"/>
    <property type="match status" value="1"/>
</dbReference>
<name>A0A9P6NNN3_9BASI</name>
<dbReference type="OrthoDB" id="10014216at2759"/>
<dbReference type="InterPro" id="IPR036412">
    <property type="entry name" value="HAD-like_sf"/>
</dbReference>
<dbReference type="SUPFAM" id="SSF56784">
    <property type="entry name" value="HAD-like"/>
    <property type="match status" value="1"/>
</dbReference>
<dbReference type="Proteomes" id="UP000886653">
    <property type="component" value="Unassembled WGS sequence"/>
</dbReference>
<comment type="caution">
    <text evidence="1">The sequence shown here is derived from an EMBL/GenBank/DDBJ whole genome shotgun (WGS) entry which is preliminary data.</text>
</comment>
<dbReference type="EMBL" id="MU167232">
    <property type="protein sequence ID" value="KAG0148872.1"/>
    <property type="molecule type" value="Genomic_DNA"/>
</dbReference>
<dbReference type="Gene3D" id="3.40.50.1000">
    <property type="entry name" value="HAD superfamily/HAD-like"/>
    <property type="match status" value="1"/>
</dbReference>
<dbReference type="NCBIfam" id="TIGR01488">
    <property type="entry name" value="HAD-SF-IB"/>
    <property type="match status" value="1"/>
</dbReference>
<sequence length="273" mass="30518">MTQVLSHQNAPFIVFSDFDGTITTEDSNDHMTDNLGMGRDNRRKGNLDVLEGKATFRDMFKEMIESVSSKYSFEHCREIVKKNIKLDPGFKEFYQWAKSANVPVVIVSRYAISSYCYRACAQFAHGLVGISGMEPIIRSIFENLVGEQAAAEIEIVANDVDTSMGSGPGQWTIKYRHPESGFGHDKDRCIEPYRRLSPKPTLFFCGDGVSDLSAARSADVLFVKVKEGTGNDLAKHCTREQIRHRTFESFLEVKEVVQSVVEGKVKAEDVGGL</sequence>
<dbReference type="InterPro" id="IPR050849">
    <property type="entry name" value="HAD-like_hydrolase_phosphatase"/>
</dbReference>
<evidence type="ECO:0000313" key="1">
    <source>
        <dbReference type="EMBL" id="KAG0148872.1"/>
    </source>
</evidence>
<dbReference type="PANTHER" id="PTHR28181">
    <property type="entry name" value="UPF0655 PROTEIN YCR015C"/>
    <property type="match status" value="1"/>
</dbReference>
<reference evidence="1" key="1">
    <citation type="submission" date="2013-11" db="EMBL/GenBank/DDBJ databases">
        <title>Genome sequence of the fusiform rust pathogen reveals effectors for host alternation and coevolution with pine.</title>
        <authorList>
            <consortium name="DOE Joint Genome Institute"/>
            <person name="Smith K."/>
            <person name="Pendleton A."/>
            <person name="Kubisiak T."/>
            <person name="Anderson C."/>
            <person name="Salamov A."/>
            <person name="Aerts A."/>
            <person name="Riley R."/>
            <person name="Clum A."/>
            <person name="Lindquist E."/>
            <person name="Ence D."/>
            <person name="Campbell M."/>
            <person name="Kronenberg Z."/>
            <person name="Feau N."/>
            <person name="Dhillon B."/>
            <person name="Hamelin R."/>
            <person name="Burleigh J."/>
            <person name="Smith J."/>
            <person name="Yandell M."/>
            <person name="Nelson C."/>
            <person name="Grigoriev I."/>
            <person name="Davis J."/>
        </authorList>
    </citation>
    <scope>NUCLEOTIDE SEQUENCE</scope>
    <source>
        <strain evidence="1">G11</strain>
    </source>
</reference>
<dbReference type="InterPro" id="IPR023214">
    <property type="entry name" value="HAD_sf"/>
</dbReference>